<feature type="domain" description="FAD-binding FR-type" evidence="2">
    <location>
        <begin position="5"/>
        <end position="100"/>
    </location>
</feature>
<feature type="binding site" evidence="1">
    <location>
        <position position="250"/>
    </location>
    <ligand>
        <name>[2Fe-2S] cluster</name>
        <dbReference type="ChEBI" id="CHEBI:190135"/>
    </ligand>
</feature>
<evidence type="ECO:0000313" key="4">
    <source>
        <dbReference type="Proteomes" id="UP000280417"/>
    </source>
</evidence>
<evidence type="ECO:0000256" key="1">
    <source>
        <dbReference type="PIRSR" id="PIRSR006816-2"/>
    </source>
</evidence>
<name>A0A662DFL4_UNCAE</name>
<dbReference type="SUPFAM" id="SSF52343">
    <property type="entry name" value="Ferredoxin reductase-like, C-terminal NADP-linked domain"/>
    <property type="match status" value="1"/>
</dbReference>
<comment type="cofactor">
    <cofactor evidence="1">
        <name>[2Fe-2S] cluster</name>
        <dbReference type="ChEBI" id="CHEBI:190135"/>
    </cofactor>
    <text evidence="1">Binds 1 [2Fe-2S] cluster per subunit.</text>
</comment>
<organism evidence="3 4">
    <name type="scientific">Aerophobetes bacterium</name>
    <dbReference type="NCBI Taxonomy" id="2030807"/>
    <lineage>
        <taxon>Bacteria</taxon>
        <taxon>Candidatus Aerophobota</taxon>
    </lineage>
</organism>
<protein>
    <submittedName>
        <fullName evidence="3">Oxidoreductase</fullName>
    </submittedName>
</protein>
<gene>
    <name evidence="3" type="ORF">DRJ04_03885</name>
</gene>
<dbReference type="GO" id="GO:0046872">
    <property type="term" value="F:metal ion binding"/>
    <property type="evidence" value="ECO:0007669"/>
    <property type="project" value="UniProtKB-KW"/>
</dbReference>
<dbReference type="SUPFAM" id="SSF63380">
    <property type="entry name" value="Riboflavin synthase domain-like"/>
    <property type="match status" value="1"/>
</dbReference>
<dbReference type="Pfam" id="PF00970">
    <property type="entry name" value="FAD_binding_6"/>
    <property type="match status" value="1"/>
</dbReference>
<evidence type="ECO:0000259" key="2">
    <source>
        <dbReference type="PROSITE" id="PS51384"/>
    </source>
</evidence>
<dbReference type="AlphaFoldDB" id="A0A662DFL4"/>
<dbReference type="InterPro" id="IPR019480">
    <property type="entry name" value="Dihydroorotate_DH_Fe-S-bd"/>
</dbReference>
<comment type="caution">
    <text evidence="3">The sequence shown here is derived from an EMBL/GenBank/DDBJ whole genome shotgun (WGS) entry which is preliminary data.</text>
</comment>
<reference evidence="3 4" key="1">
    <citation type="submission" date="2018-06" db="EMBL/GenBank/DDBJ databases">
        <title>Extensive metabolic versatility and redundancy in microbially diverse, dynamic hydrothermal sediments.</title>
        <authorList>
            <person name="Dombrowski N."/>
            <person name="Teske A."/>
            <person name="Baker B.J."/>
        </authorList>
    </citation>
    <scope>NUCLEOTIDE SEQUENCE [LARGE SCALE GENOMIC DNA]</scope>
    <source>
        <strain evidence="3">B3_G15</strain>
    </source>
</reference>
<dbReference type="Pfam" id="PF00175">
    <property type="entry name" value="NAD_binding_1"/>
    <property type="match status" value="1"/>
</dbReference>
<feature type="binding site" evidence="1">
    <location>
        <position position="247"/>
    </location>
    <ligand>
        <name>[2Fe-2S] cluster</name>
        <dbReference type="ChEBI" id="CHEBI:190135"/>
    </ligand>
</feature>
<feature type="binding site" evidence="1">
    <location>
        <position position="258"/>
    </location>
    <ligand>
        <name>[2Fe-2S] cluster</name>
        <dbReference type="ChEBI" id="CHEBI:190135"/>
    </ligand>
</feature>
<dbReference type="Gene3D" id="3.40.50.80">
    <property type="entry name" value="Nucleotide-binding domain of ferredoxin-NADP reductase (FNR) module"/>
    <property type="match status" value="1"/>
</dbReference>
<proteinExistence type="predicted"/>
<dbReference type="InterPro" id="IPR008333">
    <property type="entry name" value="Cbr1-like_FAD-bd_dom"/>
</dbReference>
<dbReference type="InterPro" id="IPR012165">
    <property type="entry name" value="Cyt_c3_hydrogenase_gsu"/>
</dbReference>
<dbReference type="InterPro" id="IPR039261">
    <property type="entry name" value="FNR_nucleotide-bd"/>
</dbReference>
<dbReference type="Proteomes" id="UP000280417">
    <property type="component" value="Unassembled WGS sequence"/>
</dbReference>
<sequence length="277" mass="31075">MNNPYQPVKTEILQVIPETPQIKTFVLKPENHFEFEAGQFIQLTVPGVGEGPFTPSSSPYEREKIEVTIMRVGKVTTALHELKEGNLVGIRGPYGNRYPIDKWKNKEVLIVGGGVGLAPLRSLFLSLTHNLNDYKKVVFCYGAKTPKDIVYKESILDKWQKEFTGKVSFRITVDEGDETWRGRVGLVTTTLDGIDEEIKNIPESISVVCGPPIMMKFTTLKLLDVGYPPENIYLSMEKNMSCGIGKCGHCQLGKYLVCRDGPVFTYAQLKDIPAIWD</sequence>
<dbReference type="PROSITE" id="PS51384">
    <property type="entry name" value="FAD_FR"/>
    <property type="match status" value="1"/>
</dbReference>
<keyword evidence="1" id="KW-0479">Metal-binding</keyword>
<dbReference type="GO" id="GO:0050660">
    <property type="term" value="F:flavin adenine dinucleotide binding"/>
    <property type="evidence" value="ECO:0007669"/>
    <property type="project" value="InterPro"/>
</dbReference>
<keyword evidence="1" id="KW-0408">Iron</keyword>
<dbReference type="InterPro" id="IPR017927">
    <property type="entry name" value="FAD-bd_FR_type"/>
</dbReference>
<dbReference type="InterPro" id="IPR017938">
    <property type="entry name" value="Riboflavin_synthase-like_b-brl"/>
</dbReference>
<feature type="binding site" evidence="1">
    <location>
        <position position="242"/>
    </location>
    <ligand>
        <name>[2Fe-2S] cluster</name>
        <dbReference type="ChEBI" id="CHEBI:190135"/>
    </ligand>
</feature>
<dbReference type="InterPro" id="IPR001433">
    <property type="entry name" value="OxRdtase_FAD/NAD-bd"/>
</dbReference>
<dbReference type="PANTHER" id="PTHR43513:SF1">
    <property type="entry name" value="ANAEROBIC SULFITE REDUCTASE SUBUNIT B"/>
    <property type="match status" value="1"/>
</dbReference>
<dbReference type="InterPro" id="IPR050353">
    <property type="entry name" value="PyrK_electron_transfer"/>
</dbReference>
<keyword evidence="1" id="KW-0001">2Fe-2S</keyword>
<dbReference type="EMBL" id="QMQA01000083">
    <property type="protein sequence ID" value="RLE13668.1"/>
    <property type="molecule type" value="Genomic_DNA"/>
</dbReference>
<dbReference type="Gene3D" id="2.40.30.10">
    <property type="entry name" value="Translation factors"/>
    <property type="match status" value="1"/>
</dbReference>
<dbReference type="GO" id="GO:0006221">
    <property type="term" value="P:pyrimidine nucleotide biosynthetic process"/>
    <property type="evidence" value="ECO:0007669"/>
    <property type="project" value="InterPro"/>
</dbReference>
<dbReference type="GO" id="GO:0051537">
    <property type="term" value="F:2 iron, 2 sulfur cluster binding"/>
    <property type="evidence" value="ECO:0007669"/>
    <property type="project" value="UniProtKB-KW"/>
</dbReference>
<dbReference type="PIRSF" id="PIRSF006816">
    <property type="entry name" value="Cyc3_hyd_g"/>
    <property type="match status" value="1"/>
</dbReference>
<accession>A0A662DFL4</accession>
<dbReference type="Pfam" id="PF10418">
    <property type="entry name" value="DHODB_Fe-S_bind"/>
    <property type="match status" value="1"/>
</dbReference>
<dbReference type="CDD" id="cd06221">
    <property type="entry name" value="sulfite_reductase_like"/>
    <property type="match status" value="1"/>
</dbReference>
<evidence type="ECO:0000313" key="3">
    <source>
        <dbReference type="EMBL" id="RLE13668.1"/>
    </source>
</evidence>
<dbReference type="PANTHER" id="PTHR43513">
    <property type="entry name" value="DIHYDROOROTATE DEHYDROGENASE B (NAD(+)), ELECTRON TRANSFER SUBUNIT"/>
    <property type="match status" value="1"/>
</dbReference>
<keyword evidence="1" id="KW-0411">Iron-sulfur</keyword>
<dbReference type="PRINTS" id="PR00410">
    <property type="entry name" value="PHEHYDRXLASE"/>
</dbReference>
<dbReference type="GO" id="GO:0016491">
    <property type="term" value="F:oxidoreductase activity"/>
    <property type="evidence" value="ECO:0007669"/>
    <property type="project" value="InterPro"/>
</dbReference>